<organism evidence="4 5">
    <name type="scientific">Leptothrix discophora</name>
    <dbReference type="NCBI Taxonomy" id="89"/>
    <lineage>
        <taxon>Bacteria</taxon>
        <taxon>Pseudomonadati</taxon>
        <taxon>Pseudomonadota</taxon>
        <taxon>Betaproteobacteria</taxon>
        <taxon>Burkholderiales</taxon>
        <taxon>Sphaerotilaceae</taxon>
        <taxon>Leptothrix</taxon>
    </lineage>
</organism>
<feature type="transmembrane region" description="Helical" evidence="3">
    <location>
        <begin position="110"/>
        <end position="133"/>
    </location>
</feature>
<keyword evidence="1 2" id="KW-0808">Transferase</keyword>
<keyword evidence="5" id="KW-1185">Reference proteome</keyword>
<protein>
    <submittedName>
        <fullName evidence="4">CDP-alcohol phosphatidyltransferase family protein</fullName>
        <ecNumber evidence="4">2.7.8.-</ecNumber>
    </submittedName>
</protein>
<dbReference type="Proteomes" id="UP001235760">
    <property type="component" value="Unassembled WGS sequence"/>
</dbReference>
<evidence type="ECO:0000256" key="3">
    <source>
        <dbReference type="SAM" id="Phobius"/>
    </source>
</evidence>
<comment type="caution">
    <text evidence="4">The sequence shown here is derived from an EMBL/GenBank/DDBJ whole genome shotgun (WGS) entry which is preliminary data.</text>
</comment>
<keyword evidence="3" id="KW-0472">Membrane</keyword>
<feature type="transmembrane region" description="Helical" evidence="3">
    <location>
        <begin position="36"/>
        <end position="61"/>
    </location>
</feature>
<comment type="similarity">
    <text evidence="2">Belongs to the CDP-alcohol phosphatidyltransferase class-I family.</text>
</comment>
<dbReference type="InterPro" id="IPR043130">
    <property type="entry name" value="CDP-OH_PTrfase_TM_dom"/>
</dbReference>
<feature type="transmembrane region" description="Helical" evidence="3">
    <location>
        <begin position="82"/>
        <end position="104"/>
    </location>
</feature>
<dbReference type="PROSITE" id="PS00379">
    <property type="entry name" value="CDP_ALCOHOL_P_TRANSF"/>
    <property type="match status" value="1"/>
</dbReference>
<sequence>MLDAAFVARFGPPLERLAARLARTGLSPDGLSWTGFGLGLAAAAAIVEQVHVLALALILASRLADGLDGALARHLGRASARGAYLDITLDFLFYALVPLAFAWSDPAANSLAGATLLAAFMGTGSSFLAYAVLAERHGLRSVAFPRKGFYYLGGLTEAGETLACFAAMCLWPQHFALLAYGFAALCGLTVAMRVQAGWRCFGALDRAGPDTRPPPR</sequence>
<dbReference type="InterPro" id="IPR000462">
    <property type="entry name" value="CDP-OH_P_trans"/>
</dbReference>
<evidence type="ECO:0000256" key="2">
    <source>
        <dbReference type="RuleBase" id="RU003750"/>
    </source>
</evidence>
<keyword evidence="3" id="KW-0812">Transmembrane</keyword>
<dbReference type="GO" id="GO:0016740">
    <property type="term" value="F:transferase activity"/>
    <property type="evidence" value="ECO:0007669"/>
    <property type="project" value="UniProtKB-KW"/>
</dbReference>
<gene>
    <name evidence="4" type="ORF">Q8X39_01320</name>
</gene>
<evidence type="ECO:0000313" key="4">
    <source>
        <dbReference type="EMBL" id="MDP4299260.1"/>
    </source>
</evidence>
<reference evidence="4 5" key="1">
    <citation type="submission" date="2023-08" db="EMBL/GenBank/DDBJ databases">
        <authorList>
            <person name="Roldan D.M."/>
            <person name="Menes R.J."/>
        </authorList>
    </citation>
    <scope>NUCLEOTIDE SEQUENCE [LARGE SCALE GENOMIC DNA]</scope>
    <source>
        <strain evidence="4 5">CCM 2812</strain>
    </source>
</reference>
<dbReference type="Pfam" id="PF01066">
    <property type="entry name" value="CDP-OH_P_transf"/>
    <property type="match status" value="1"/>
</dbReference>
<accession>A0ABT9FYE8</accession>
<dbReference type="EMBL" id="JAUZEE010000001">
    <property type="protein sequence ID" value="MDP4299260.1"/>
    <property type="molecule type" value="Genomic_DNA"/>
</dbReference>
<keyword evidence="3" id="KW-1133">Transmembrane helix</keyword>
<dbReference type="RefSeq" id="WP_305747822.1">
    <property type="nucleotide sequence ID" value="NZ_JAUZEE010000001.1"/>
</dbReference>
<dbReference type="Gene3D" id="1.20.120.1760">
    <property type="match status" value="1"/>
</dbReference>
<dbReference type="InterPro" id="IPR048254">
    <property type="entry name" value="CDP_ALCOHOL_P_TRANSF_CS"/>
</dbReference>
<feature type="transmembrane region" description="Helical" evidence="3">
    <location>
        <begin position="149"/>
        <end position="168"/>
    </location>
</feature>
<evidence type="ECO:0000256" key="1">
    <source>
        <dbReference type="ARBA" id="ARBA00022679"/>
    </source>
</evidence>
<feature type="transmembrane region" description="Helical" evidence="3">
    <location>
        <begin position="174"/>
        <end position="192"/>
    </location>
</feature>
<name>A0ABT9FYE8_LEPDI</name>
<dbReference type="EC" id="2.7.8.-" evidence="4"/>
<evidence type="ECO:0000313" key="5">
    <source>
        <dbReference type="Proteomes" id="UP001235760"/>
    </source>
</evidence>
<proteinExistence type="inferred from homology"/>